<evidence type="ECO:0000313" key="1">
    <source>
        <dbReference type="EMBL" id="ETL33594.1"/>
    </source>
</evidence>
<proteinExistence type="predicted"/>
<sequence>MKNLVLIQDPFFIPPSTLLDTCVKLQSVLNTVESVISIEDSQSSQTSSALRATGKEGVETLIIKDVGFSRHQIETFKRIQNLKDAVQIGIDTHKWLVETGIPTMPATIHGEANRVADEVMAT</sequence>
<accession>W2IH91</accession>
<reference evidence="1" key="1">
    <citation type="submission" date="2013-11" db="EMBL/GenBank/DDBJ databases">
        <title>The Genome Sequence of Phytophthora parasitica CJ05E6.</title>
        <authorList>
            <consortium name="The Broad Institute Genomics Platform"/>
            <person name="Russ C."/>
            <person name="Tyler B."/>
            <person name="Panabieres F."/>
            <person name="Shan W."/>
            <person name="Tripathy S."/>
            <person name="Grunwald N."/>
            <person name="Machado M."/>
            <person name="Johnson C.S."/>
            <person name="Arredondo F."/>
            <person name="Hong C."/>
            <person name="Coffey M."/>
            <person name="Young S.K."/>
            <person name="Zeng Q."/>
            <person name="Gargeya S."/>
            <person name="Fitzgerald M."/>
            <person name="Abouelleil A."/>
            <person name="Alvarado L."/>
            <person name="Chapman S.B."/>
            <person name="Gainer-Dewar J."/>
            <person name="Goldberg J."/>
            <person name="Griggs A."/>
            <person name="Gujja S."/>
            <person name="Hansen M."/>
            <person name="Howarth C."/>
            <person name="Imamovic A."/>
            <person name="Ireland A."/>
            <person name="Larimer J."/>
            <person name="McCowan C."/>
            <person name="Murphy C."/>
            <person name="Pearson M."/>
            <person name="Poon T.W."/>
            <person name="Priest M."/>
            <person name="Roberts A."/>
            <person name="Saif S."/>
            <person name="Shea T."/>
            <person name="Sykes S."/>
            <person name="Wortman J."/>
            <person name="Nusbaum C."/>
            <person name="Birren B."/>
        </authorList>
    </citation>
    <scope>NUCLEOTIDE SEQUENCE [LARGE SCALE GENOMIC DNA]</scope>
    <source>
        <strain evidence="1">CJ05E6</strain>
    </source>
</reference>
<gene>
    <name evidence="1" type="ORF">L916_13981</name>
</gene>
<dbReference type="EMBL" id="KI674501">
    <property type="protein sequence ID" value="ETL33594.1"/>
    <property type="molecule type" value="Genomic_DNA"/>
</dbReference>
<name>W2IH91_PHYNI</name>
<organism evidence="1">
    <name type="scientific">Phytophthora nicotianae</name>
    <name type="common">Potato buckeye rot agent</name>
    <name type="synonym">Phytophthora parasitica</name>
    <dbReference type="NCBI Taxonomy" id="4792"/>
    <lineage>
        <taxon>Eukaryota</taxon>
        <taxon>Sar</taxon>
        <taxon>Stramenopiles</taxon>
        <taxon>Oomycota</taxon>
        <taxon>Peronosporomycetes</taxon>
        <taxon>Peronosporales</taxon>
        <taxon>Peronosporaceae</taxon>
        <taxon>Phytophthora</taxon>
    </lineage>
</organism>
<protein>
    <submittedName>
        <fullName evidence="1">Uncharacterized protein</fullName>
    </submittedName>
</protein>
<dbReference type="Proteomes" id="UP000053864">
    <property type="component" value="Unassembled WGS sequence"/>
</dbReference>
<dbReference type="AlphaFoldDB" id="W2IH91"/>